<dbReference type="AlphaFoldDB" id="A0A2M7XEN8"/>
<dbReference type="Pfam" id="PF18604">
    <property type="entry name" value="PreAtp-grasp"/>
    <property type="match status" value="1"/>
</dbReference>
<dbReference type="GO" id="GO:0046872">
    <property type="term" value="F:metal ion binding"/>
    <property type="evidence" value="ECO:0007669"/>
    <property type="project" value="InterPro"/>
</dbReference>
<feature type="domain" description="ATP-grasp" evidence="2">
    <location>
        <begin position="170"/>
        <end position="372"/>
    </location>
</feature>
<keyword evidence="1" id="KW-0067">ATP-binding</keyword>
<dbReference type="GO" id="GO:0005524">
    <property type="term" value="F:ATP binding"/>
    <property type="evidence" value="ECO:0007669"/>
    <property type="project" value="UniProtKB-UniRule"/>
</dbReference>
<proteinExistence type="predicted"/>
<gene>
    <name evidence="3" type="ORF">CO174_00305</name>
</gene>
<evidence type="ECO:0000256" key="1">
    <source>
        <dbReference type="PROSITE-ProRule" id="PRU00409"/>
    </source>
</evidence>
<dbReference type="PROSITE" id="PS50975">
    <property type="entry name" value="ATP_GRASP"/>
    <property type="match status" value="1"/>
</dbReference>
<keyword evidence="1" id="KW-0547">Nucleotide-binding</keyword>
<dbReference type="EMBL" id="PFWU01000003">
    <property type="protein sequence ID" value="PJA46347.1"/>
    <property type="molecule type" value="Genomic_DNA"/>
</dbReference>
<dbReference type="InterPro" id="IPR040754">
    <property type="entry name" value="PreAtp-grasp"/>
</dbReference>
<name>A0A2M7XEN8_9BACT</name>
<reference evidence="4" key="1">
    <citation type="submission" date="2017-09" db="EMBL/GenBank/DDBJ databases">
        <title>Depth-based differentiation of microbial function through sediment-hosted aquifers and enrichment of novel symbionts in the deep terrestrial subsurface.</title>
        <authorList>
            <person name="Probst A.J."/>
            <person name="Ladd B."/>
            <person name="Jarett J.K."/>
            <person name="Geller-Mcgrath D.E."/>
            <person name="Sieber C.M.K."/>
            <person name="Emerson J.B."/>
            <person name="Anantharaman K."/>
            <person name="Thomas B.C."/>
            <person name="Malmstrom R."/>
            <person name="Stieglmeier M."/>
            <person name="Klingl A."/>
            <person name="Woyke T."/>
            <person name="Ryan C.M."/>
            <person name="Banfield J.F."/>
        </authorList>
    </citation>
    <scope>NUCLEOTIDE SEQUENCE [LARGE SCALE GENOMIC DNA]</scope>
</reference>
<dbReference type="InterPro" id="IPR011761">
    <property type="entry name" value="ATP-grasp"/>
</dbReference>
<dbReference type="SUPFAM" id="SSF56059">
    <property type="entry name" value="Glutathione synthetase ATP-binding domain-like"/>
    <property type="match status" value="1"/>
</dbReference>
<accession>A0A2M7XEN8</accession>
<dbReference type="Proteomes" id="UP000229385">
    <property type="component" value="Unassembled WGS sequence"/>
</dbReference>
<evidence type="ECO:0000259" key="2">
    <source>
        <dbReference type="PROSITE" id="PS50975"/>
    </source>
</evidence>
<sequence length="465" mass="52224">MSQPINPPLFFVGNYDQGIHVNAVQIANIDAAFQGHTTGDLARKCMEVAPRVVHMLDEHDAVLLYAPLPEAFASYCEDLYGYRPQVYHPGEPYRDFSEPLDLVERSLRDERLIAMLREDAKRFNWRMEPFIGHPSVFELARKSGMSTGGFSEQAVLANKVAELNDKALFQHFCRSRGIPTPASVHVLGWENLMTETERQYQARGSVMLRRARAAGGLGNCLVTDQEMDTVGASSVRQYLEIKLQPHEEWDHETVLVEPVLKILSSPTVLLRADHGRMRIVAVIDQVLKGASYIGGNFPTGESAEDARQLELWALEYGTQFVLEGGEGWFDIDFGRLEDGSFVAFESNGRCTGNNHGLAVRHRLFKERANQVHAWTNDALKVRPGTPFEQVLNQVPKDVLWCPSREDGVIITIPPGGDDQQFSMGYVALANSTERKHELRDAMDRFAQQTYLTSLGQAVILEARLR</sequence>
<evidence type="ECO:0000313" key="3">
    <source>
        <dbReference type="EMBL" id="PJA46347.1"/>
    </source>
</evidence>
<evidence type="ECO:0000313" key="4">
    <source>
        <dbReference type="Proteomes" id="UP000229385"/>
    </source>
</evidence>
<comment type="caution">
    <text evidence="3">The sequence shown here is derived from an EMBL/GenBank/DDBJ whole genome shotgun (WGS) entry which is preliminary data.</text>
</comment>
<organism evidence="3 4">
    <name type="scientific">Candidatus Uhrbacteria bacterium CG_4_9_14_3_um_filter_50_9</name>
    <dbReference type="NCBI Taxonomy" id="1975035"/>
    <lineage>
        <taxon>Bacteria</taxon>
        <taxon>Candidatus Uhriibacteriota</taxon>
    </lineage>
</organism>
<protein>
    <recommendedName>
        <fullName evidence="2">ATP-grasp domain-containing protein</fullName>
    </recommendedName>
</protein>